<keyword evidence="2" id="KW-1185">Reference proteome</keyword>
<dbReference type="Proteomes" id="UP001526426">
    <property type="component" value="Unassembled WGS sequence"/>
</dbReference>
<proteinExistence type="predicted"/>
<name>A0ABT3L940_9CYAN</name>
<dbReference type="EMBL" id="JAIHOM010000104">
    <property type="protein sequence ID" value="MCW6038032.1"/>
    <property type="molecule type" value="Genomic_DNA"/>
</dbReference>
<evidence type="ECO:0000313" key="1">
    <source>
        <dbReference type="EMBL" id="MCW6038032.1"/>
    </source>
</evidence>
<comment type="caution">
    <text evidence="1">The sequence shown here is derived from an EMBL/GenBank/DDBJ whole genome shotgun (WGS) entry which is preliminary data.</text>
</comment>
<organism evidence="1 2">
    <name type="scientific">Spirulina subsalsa FACHB-351</name>
    <dbReference type="NCBI Taxonomy" id="234711"/>
    <lineage>
        <taxon>Bacteria</taxon>
        <taxon>Bacillati</taxon>
        <taxon>Cyanobacteriota</taxon>
        <taxon>Cyanophyceae</taxon>
        <taxon>Spirulinales</taxon>
        <taxon>Spirulinaceae</taxon>
        <taxon>Spirulina</taxon>
    </lineage>
</organism>
<dbReference type="RefSeq" id="WP_265265924.1">
    <property type="nucleotide sequence ID" value="NZ_JAIHOM010000104.1"/>
</dbReference>
<accession>A0ABT3L940</accession>
<protein>
    <submittedName>
        <fullName evidence="1">Uncharacterized protein</fullName>
    </submittedName>
</protein>
<sequence length="91" mass="10332">MTTTSFDPQRSVASLTLGELEAFVRQTIQNTETSQRNSLIPPETNLDSSFDQSAQPFWQIVTESVAEVPDEVWETLPEDASEQIDHYLYHS</sequence>
<gene>
    <name evidence="1" type="ORF">K4A83_17390</name>
</gene>
<evidence type="ECO:0000313" key="2">
    <source>
        <dbReference type="Proteomes" id="UP001526426"/>
    </source>
</evidence>
<reference evidence="1 2" key="1">
    <citation type="submission" date="2021-08" db="EMBL/GenBank/DDBJ databases">
        <title>Draft genome sequence of Spirulina subsalsa with high tolerance to salinity and hype-accumulation of phycocyanin.</title>
        <authorList>
            <person name="Pei H."/>
            <person name="Jiang L."/>
        </authorList>
    </citation>
    <scope>NUCLEOTIDE SEQUENCE [LARGE SCALE GENOMIC DNA]</scope>
    <source>
        <strain evidence="1 2">FACHB-351</strain>
    </source>
</reference>